<protein>
    <submittedName>
        <fullName evidence="2">Metal-binding integral membrane protein, putative</fullName>
    </submittedName>
</protein>
<accession>R8AX15</accession>
<dbReference type="HOGENOM" id="CLU_065506_2_0_6"/>
<evidence type="ECO:0000256" key="1">
    <source>
        <dbReference type="SAM" id="Phobius"/>
    </source>
</evidence>
<feature type="transmembrane region" description="Helical" evidence="1">
    <location>
        <begin position="20"/>
        <end position="39"/>
    </location>
</feature>
<dbReference type="RefSeq" id="WP_012139383.1">
    <property type="nucleotide sequence ID" value="NZ_KE007328.1"/>
</dbReference>
<feature type="transmembrane region" description="Helical" evidence="1">
    <location>
        <begin position="106"/>
        <end position="126"/>
    </location>
</feature>
<name>R8AX15_9GAMM</name>
<dbReference type="STRING" id="1318628.MARLIPOL_15954"/>
<reference evidence="2 3" key="1">
    <citation type="journal article" date="2013" name="Genome Announc.">
        <title>Draft Genome Sequence of the Moderately Halophilic Bacterium Marinobacter lipolyticus Strain SM19.</title>
        <authorList>
            <person name="Papke R.T."/>
            <person name="de la Haba R.R."/>
            <person name="Infante-Dominguez C."/>
            <person name="Perez D."/>
            <person name="Sanchez-Porro C."/>
            <person name="Lapierre P."/>
            <person name="Ventosa A."/>
        </authorList>
    </citation>
    <scope>NUCLEOTIDE SEQUENCE [LARGE SCALE GENOMIC DNA]</scope>
    <source>
        <strain evidence="2 3">SM19</strain>
    </source>
</reference>
<gene>
    <name evidence="2" type="ORF">MARLIPOL_15954</name>
</gene>
<dbReference type="PATRIC" id="fig|1318628.3.peg.3189"/>
<dbReference type="eggNOG" id="COG5486">
    <property type="taxonomic scope" value="Bacteria"/>
</dbReference>
<dbReference type="Proteomes" id="UP000016540">
    <property type="component" value="Unassembled WGS sequence"/>
</dbReference>
<dbReference type="EMBL" id="ASAD01000021">
    <property type="protein sequence ID" value="EON90888.1"/>
    <property type="molecule type" value="Genomic_DNA"/>
</dbReference>
<dbReference type="Pfam" id="PF09948">
    <property type="entry name" value="PpoB2"/>
    <property type="match status" value="1"/>
</dbReference>
<evidence type="ECO:0000313" key="3">
    <source>
        <dbReference type="Proteomes" id="UP000016540"/>
    </source>
</evidence>
<dbReference type="AlphaFoldDB" id="R8AX15"/>
<feature type="transmembrane region" description="Helical" evidence="1">
    <location>
        <begin position="138"/>
        <end position="158"/>
    </location>
</feature>
<keyword evidence="1" id="KW-0812">Transmembrane</keyword>
<sequence length="254" mass="28008">MEIGVKSDQGLERVLRRDRWVVLALLTVVIVASWSYLFAGAGMDMSAMASADWSPGYAIIMFLMWWIMMIAMMLPGATPMILLFASVNRRQRNSGNPYVPTTLFTASYLLAWAGFSLLATVLHWGIKQAGLLADMALTNQLLGAGILMAAGIYQLTPLKQACLRHCRMPAMYIATHWRPGTRGAFIMGLQHGVFCLGCCWVLMLLLFFGGVMNLYWIAGLAVYVLIEKTIPTGNWLDYGLGVVLVAVGAWFVVS</sequence>
<comment type="caution">
    <text evidence="2">The sequence shown here is derived from an EMBL/GenBank/DDBJ whole genome shotgun (WGS) entry which is preliminary data.</text>
</comment>
<keyword evidence="3" id="KW-1185">Reference proteome</keyword>
<dbReference type="OrthoDB" id="980055at2"/>
<feature type="transmembrane region" description="Helical" evidence="1">
    <location>
        <begin position="192"/>
        <end position="215"/>
    </location>
</feature>
<organism evidence="2 3">
    <name type="scientific">Marinobacter lipolyticus SM19</name>
    <dbReference type="NCBI Taxonomy" id="1318628"/>
    <lineage>
        <taxon>Bacteria</taxon>
        <taxon>Pseudomonadati</taxon>
        <taxon>Pseudomonadota</taxon>
        <taxon>Gammaproteobacteria</taxon>
        <taxon>Pseudomonadales</taxon>
        <taxon>Marinobacteraceae</taxon>
        <taxon>Marinobacter</taxon>
    </lineage>
</organism>
<evidence type="ECO:0000313" key="2">
    <source>
        <dbReference type="EMBL" id="EON90888.1"/>
    </source>
</evidence>
<dbReference type="InterPro" id="IPR018688">
    <property type="entry name" value="PpoB2-like"/>
</dbReference>
<keyword evidence="1" id="KW-1133">Transmembrane helix</keyword>
<keyword evidence="1" id="KW-0472">Membrane</keyword>
<feature type="transmembrane region" description="Helical" evidence="1">
    <location>
        <begin position="235"/>
        <end position="253"/>
    </location>
</feature>
<proteinExistence type="predicted"/>
<feature type="transmembrane region" description="Helical" evidence="1">
    <location>
        <begin position="59"/>
        <end position="85"/>
    </location>
</feature>